<keyword evidence="2" id="KW-1185">Reference proteome</keyword>
<name>A0A7W6ETF9_9BACT</name>
<organism evidence="1 2">
    <name type="scientific">Runella defluvii</name>
    <dbReference type="NCBI Taxonomy" id="370973"/>
    <lineage>
        <taxon>Bacteria</taxon>
        <taxon>Pseudomonadati</taxon>
        <taxon>Bacteroidota</taxon>
        <taxon>Cytophagia</taxon>
        <taxon>Cytophagales</taxon>
        <taxon>Spirosomataceae</taxon>
        <taxon>Runella</taxon>
    </lineage>
</organism>
<protein>
    <submittedName>
        <fullName evidence="1">Uncharacterized protein</fullName>
    </submittedName>
</protein>
<comment type="caution">
    <text evidence="1">The sequence shown here is derived from an EMBL/GenBank/DDBJ whole genome shotgun (WGS) entry which is preliminary data.</text>
</comment>
<evidence type="ECO:0000313" key="2">
    <source>
        <dbReference type="Proteomes" id="UP000541352"/>
    </source>
</evidence>
<dbReference type="AlphaFoldDB" id="A0A7W6ETF9"/>
<accession>A0A7W6ETF9</accession>
<dbReference type="Proteomes" id="UP000541352">
    <property type="component" value="Unassembled WGS sequence"/>
</dbReference>
<sequence length="30" mass="3704">MFIMVFINERDYNEFALLFFNQLLTFPKTT</sequence>
<dbReference type="EMBL" id="JACIBY010000020">
    <property type="protein sequence ID" value="MBB3841693.1"/>
    <property type="molecule type" value="Genomic_DNA"/>
</dbReference>
<reference evidence="1 2" key="1">
    <citation type="submission" date="2020-08" db="EMBL/GenBank/DDBJ databases">
        <title>Genomic Encyclopedia of Type Strains, Phase IV (KMG-IV): sequencing the most valuable type-strain genomes for metagenomic binning, comparative biology and taxonomic classification.</title>
        <authorList>
            <person name="Goeker M."/>
        </authorList>
    </citation>
    <scope>NUCLEOTIDE SEQUENCE [LARGE SCALE GENOMIC DNA]</scope>
    <source>
        <strain evidence="1 2">DSM 17976</strain>
    </source>
</reference>
<gene>
    <name evidence="1" type="ORF">FHS57_005722</name>
</gene>
<proteinExistence type="predicted"/>
<evidence type="ECO:0000313" key="1">
    <source>
        <dbReference type="EMBL" id="MBB3841693.1"/>
    </source>
</evidence>